<dbReference type="Proteomes" id="UP000770661">
    <property type="component" value="Unassembled WGS sequence"/>
</dbReference>
<comment type="similarity">
    <text evidence="1">Belongs to the AFG1 ATPase family.</text>
</comment>
<dbReference type="GO" id="GO:0005524">
    <property type="term" value="F:ATP binding"/>
    <property type="evidence" value="ECO:0007669"/>
    <property type="project" value="UniProtKB-KW"/>
</dbReference>
<dbReference type="InterPro" id="IPR005654">
    <property type="entry name" value="ATPase_AFG1-like"/>
</dbReference>
<organism evidence="4 5">
    <name type="scientific">Chionoecetes opilio</name>
    <name type="common">Atlantic snow crab</name>
    <name type="synonym">Cancer opilio</name>
    <dbReference type="NCBI Taxonomy" id="41210"/>
    <lineage>
        <taxon>Eukaryota</taxon>
        <taxon>Metazoa</taxon>
        <taxon>Ecdysozoa</taxon>
        <taxon>Arthropoda</taxon>
        <taxon>Crustacea</taxon>
        <taxon>Multicrustacea</taxon>
        <taxon>Malacostraca</taxon>
        <taxon>Eumalacostraca</taxon>
        <taxon>Eucarida</taxon>
        <taxon>Decapoda</taxon>
        <taxon>Pleocyemata</taxon>
        <taxon>Brachyura</taxon>
        <taxon>Eubrachyura</taxon>
        <taxon>Majoidea</taxon>
        <taxon>Majidae</taxon>
        <taxon>Chionoecetes</taxon>
    </lineage>
</organism>
<keyword evidence="5" id="KW-1185">Reference proteome</keyword>
<accession>A0A8J4YHU4</accession>
<comment type="caution">
    <text evidence="4">The sequence shown here is derived from an EMBL/GenBank/DDBJ whole genome shotgun (WGS) entry which is preliminary data.</text>
</comment>
<keyword evidence="2" id="KW-0547">Nucleotide-binding</keyword>
<evidence type="ECO:0000313" key="4">
    <source>
        <dbReference type="EMBL" id="KAG0721535.1"/>
    </source>
</evidence>
<keyword evidence="3" id="KW-0067">ATP-binding</keyword>
<evidence type="ECO:0000313" key="5">
    <source>
        <dbReference type="Proteomes" id="UP000770661"/>
    </source>
</evidence>
<dbReference type="EMBL" id="JACEEZ010010971">
    <property type="protein sequence ID" value="KAG0721535.1"/>
    <property type="molecule type" value="Genomic_DNA"/>
</dbReference>
<dbReference type="Gene3D" id="3.40.50.300">
    <property type="entry name" value="P-loop containing nucleotide triphosphate hydrolases"/>
    <property type="match status" value="1"/>
</dbReference>
<dbReference type="Pfam" id="PF03969">
    <property type="entry name" value="AFG1_ATPase"/>
    <property type="match status" value="1"/>
</dbReference>
<dbReference type="OrthoDB" id="548867at2759"/>
<dbReference type="GO" id="GO:0005739">
    <property type="term" value="C:mitochondrion"/>
    <property type="evidence" value="ECO:0007669"/>
    <property type="project" value="TreeGrafter"/>
</dbReference>
<reference evidence="4" key="1">
    <citation type="submission" date="2020-07" db="EMBL/GenBank/DDBJ databases">
        <title>The High-quality genome of the commercially important snow crab, Chionoecetes opilio.</title>
        <authorList>
            <person name="Jeong J.-H."/>
            <person name="Ryu S."/>
        </authorList>
    </citation>
    <scope>NUCLEOTIDE SEQUENCE</scope>
    <source>
        <strain evidence="4">MADBK_172401_WGS</strain>
        <tissue evidence="4">Digestive gland</tissue>
    </source>
</reference>
<dbReference type="AlphaFoldDB" id="A0A8J4YHU4"/>
<dbReference type="NCBIfam" id="NF040713">
    <property type="entry name" value="ZapE"/>
    <property type="match status" value="1"/>
</dbReference>
<evidence type="ECO:0000256" key="1">
    <source>
        <dbReference type="ARBA" id="ARBA00010322"/>
    </source>
</evidence>
<dbReference type="InterPro" id="IPR027417">
    <property type="entry name" value="P-loop_NTPase"/>
</dbReference>
<evidence type="ECO:0000256" key="3">
    <source>
        <dbReference type="ARBA" id="ARBA00022840"/>
    </source>
</evidence>
<protein>
    <submittedName>
        <fullName evidence="4">Putative ATPase N2B</fullName>
    </submittedName>
</protein>
<dbReference type="PANTHER" id="PTHR12169">
    <property type="entry name" value="ATPASE N2B"/>
    <property type="match status" value="1"/>
</dbReference>
<name>A0A8J4YHU4_CHIOP</name>
<sequence length="262" mass="29944">MILKRLFSELFHAGAIIVATSNRPPDDLYKNGLQRSHFLPFIPILKNRCEVINLDSGIDYRVRGQTGSGKVFFVKSECDADHEVDVMFKVMCAEETDAVRSRTLTYGGRNVGFARACGGVLDSTFEELCDRPLGAVDYIHLCHTFHTLIIRDIPRLTQRSKGQARRFITLIDTLYDHKARVVCTSDAPHTQIFQGQEEVIGHPDKDSLTLMDDLGLRASHTETKNMSIFTGEEEIFAFDRTISRLSQMTTPEYWKLYEYERR</sequence>
<gene>
    <name evidence="4" type="primary">N2B</name>
    <name evidence="4" type="ORF">GWK47_046275</name>
</gene>
<proteinExistence type="inferred from homology"/>
<evidence type="ECO:0000256" key="2">
    <source>
        <dbReference type="ARBA" id="ARBA00022741"/>
    </source>
</evidence>
<dbReference type="GO" id="GO:0016887">
    <property type="term" value="F:ATP hydrolysis activity"/>
    <property type="evidence" value="ECO:0007669"/>
    <property type="project" value="InterPro"/>
</dbReference>
<dbReference type="PANTHER" id="PTHR12169:SF6">
    <property type="entry name" value="AFG1-LIKE ATPASE"/>
    <property type="match status" value="1"/>
</dbReference>